<sequence>MLVFVSAVLYVIHLLGIPNFKIMFNFLSMQKIIAAKCYQCPNCAKTYKYSASLYNHVKYECGKEPGFMCSFCSYKTKRKHSLKDHLIAVHGVEPANFI</sequence>
<organism evidence="3 4">
    <name type="scientific">Acanthoscelides obtectus</name>
    <name type="common">Bean weevil</name>
    <name type="synonym">Bruchus obtectus</name>
    <dbReference type="NCBI Taxonomy" id="200917"/>
    <lineage>
        <taxon>Eukaryota</taxon>
        <taxon>Metazoa</taxon>
        <taxon>Ecdysozoa</taxon>
        <taxon>Arthropoda</taxon>
        <taxon>Hexapoda</taxon>
        <taxon>Insecta</taxon>
        <taxon>Pterygota</taxon>
        <taxon>Neoptera</taxon>
        <taxon>Endopterygota</taxon>
        <taxon>Coleoptera</taxon>
        <taxon>Polyphaga</taxon>
        <taxon>Cucujiformia</taxon>
        <taxon>Chrysomeloidea</taxon>
        <taxon>Chrysomelidae</taxon>
        <taxon>Bruchinae</taxon>
        <taxon>Bruchini</taxon>
        <taxon>Acanthoscelides</taxon>
    </lineage>
</organism>
<keyword evidence="4" id="KW-1185">Reference proteome</keyword>
<name>A0A9P0P2G0_ACAOB</name>
<dbReference type="InterPro" id="IPR013087">
    <property type="entry name" value="Znf_C2H2_type"/>
</dbReference>
<keyword evidence="1" id="KW-0862">Zinc</keyword>
<dbReference type="PROSITE" id="PS50157">
    <property type="entry name" value="ZINC_FINGER_C2H2_2"/>
    <property type="match status" value="1"/>
</dbReference>
<evidence type="ECO:0000256" key="1">
    <source>
        <dbReference type="PROSITE-ProRule" id="PRU00042"/>
    </source>
</evidence>
<dbReference type="SUPFAM" id="SSF57667">
    <property type="entry name" value="beta-beta-alpha zinc fingers"/>
    <property type="match status" value="1"/>
</dbReference>
<comment type="caution">
    <text evidence="3">The sequence shown here is derived from an EMBL/GenBank/DDBJ whole genome shotgun (WGS) entry which is preliminary data.</text>
</comment>
<dbReference type="OrthoDB" id="10004641at2759"/>
<protein>
    <recommendedName>
        <fullName evidence="2">C2H2-type domain-containing protein</fullName>
    </recommendedName>
</protein>
<dbReference type="SMART" id="SM00355">
    <property type="entry name" value="ZnF_C2H2"/>
    <property type="match status" value="2"/>
</dbReference>
<proteinExistence type="predicted"/>
<evidence type="ECO:0000259" key="2">
    <source>
        <dbReference type="PROSITE" id="PS50157"/>
    </source>
</evidence>
<dbReference type="Proteomes" id="UP001152888">
    <property type="component" value="Unassembled WGS sequence"/>
</dbReference>
<keyword evidence="1" id="KW-0479">Metal-binding</keyword>
<evidence type="ECO:0000313" key="3">
    <source>
        <dbReference type="EMBL" id="CAH1964191.1"/>
    </source>
</evidence>
<dbReference type="InterPro" id="IPR036236">
    <property type="entry name" value="Znf_C2H2_sf"/>
</dbReference>
<dbReference type="AlphaFoldDB" id="A0A9P0P2G0"/>
<accession>A0A9P0P2G0</accession>
<dbReference type="GO" id="GO:0008270">
    <property type="term" value="F:zinc ion binding"/>
    <property type="evidence" value="ECO:0007669"/>
    <property type="project" value="UniProtKB-KW"/>
</dbReference>
<dbReference type="Gene3D" id="3.30.160.60">
    <property type="entry name" value="Classic Zinc Finger"/>
    <property type="match status" value="1"/>
</dbReference>
<keyword evidence="1" id="KW-0863">Zinc-finger</keyword>
<gene>
    <name evidence="3" type="ORF">ACAOBT_LOCUS5648</name>
</gene>
<evidence type="ECO:0000313" key="4">
    <source>
        <dbReference type="Proteomes" id="UP001152888"/>
    </source>
</evidence>
<reference evidence="3" key="1">
    <citation type="submission" date="2022-03" db="EMBL/GenBank/DDBJ databases">
        <authorList>
            <person name="Sayadi A."/>
        </authorList>
    </citation>
    <scope>NUCLEOTIDE SEQUENCE</scope>
</reference>
<feature type="domain" description="C2H2-type" evidence="2">
    <location>
        <begin position="38"/>
        <end position="65"/>
    </location>
</feature>
<dbReference type="Pfam" id="PF00096">
    <property type="entry name" value="zf-C2H2"/>
    <property type="match status" value="1"/>
</dbReference>
<dbReference type="EMBL" id="CAKOFQ010006713">
    <property type="protein sequence ID" value="CAH1964191.1"/>
    <property type="molecule type" value="Genomic_DNA"/>
</dbReference>